<dbReference type="PANTHER" id="PTHR31238">
    <property type="entry name" value="GERMIN-LIKE PROTEIN SUBFAMILY 3 MEMBER 3"/>
    <property type="match status" value="1"/>
</dbReference>
<evidence type="ECO:0000256" key="5">
    <source>
        <dbReference type="ARBA" id="ARBA00022525"/>
    </source>
</evidence>
<reference evidence="15" key="2">
    <citation type="submission" date="2015-06" db="UniProtKB">
        <authorList>
            <consortium name="EnsemblPlants"/>
        </authorList>
    </citation>
    <scope>IDENTIFICATION</scope>
</reference>
<dbReference type="InterPro" id="IPR011051">
    <property type="entry name" value="RmlC_Cupin_sf"/>
</dbReference>
<reference evidence="16" key="1">
    <citation type="submission" date="2013-06" db="EMBL/GenBank/DDBJ databases">
        <authorList>
            <person name="Zhao Q."/>
        </authorList>
    </citation>
    <scope>NUCLEOTIDE SEQUENCE</scope>
    <source>
        <strain evidence="16">cv. W1943</strain>
    </source>
</reference>
<dbReference type="GO" id="GO:0048046">
    <property type="term" value="C:apoplast"/>
    <property type="evidence" value="ECO:0007669"/>
    <property type="project" value="UniProtKB-SubCell"/>
</dbReference>
<evidence type="ECO:0000313" key="15">
    <source>
        <dbReference type="EnsemblPlants" id="ORUFI03G31680.1"/>
    </source>
</evidence>
<feature type="binding site" evidence="10">
    <location>
        <position position="103"/>
    </location>
    <ligand>
        <name>oxalate</name>
        <dbReference type="ChEBI" id="CHEBI:30623"/>
    </ligand>
</feature>
<dbReference type="eggNOG" id="ENOG502QSRM">
    <property type="taxonomic scope" value="Eukaryota"/>
</dbReference>
<organism evidence="15 16">
    <name type="scientific">Oryza rufipogon</name>
    <name type="common">Brownbeard rice</name>
    <name type="synonym">Asian wild rice</name>
    <dbReference type="NCBI Taxonomy" id="4529"/>
    <lineage>
        <taxon>Eukaryota</taxon>
        <taxon>Viridiplantae</taxon>
        <taxon>Streptophyta</taxon>
        <taxon>Embryophyta</taxon>
        <taxon>Tracheophyta</taxon>
        <taxon>Spermatophyta</taxon>
        <taxon>Magnoliopsida</taxon>
        <taxon>Liliopsida</taxon>
        <taxon>Poales</taxon>
        <taxon>Poaceae</taxon>
        <taxon>BOP clade</taxon>
        <taxon>Oryzoideae</taxon>
        <taxon>Oryzeae</taxon>
        <taxon>Oryzinae</taxon>
        <taxon>Oryza</taxon>
    </lineage>
</organism>
<feature type="domain" description="Cupin type-1" evidence="14">
    <location>
        <begin position="67"/>
        <end position="219"/>
    </location>
</feature>
<accession>A0A0E0NZW3</accession>
<feature type="binding site" evidence="10">
    <location>
        <position position="123"/>
    </location>
    <ligand>
        <name>oxalate</name>
        <dbReference type="ChEBI" id="CHEBI:30623"/>
    </ligand>
</feature>
<dbReference type="AlphaFoldDB" id="A0A0E0NZW3"/>
<evidence type="ECO:0000256" key="13">
    <source>
        <dbReference type="SAM" id="SignalP"/>
    </source>
</evidence>
<dbReference type="OMA" id="ICMKALP"/>
<feature type="binding site" evidence="11">
    <location>
        <position position="165"/>
    </location>
    <ligand>
        <name>Mn(2+)</name>
        <dbReference type="ChEBI" id="CHEBI:29035"/>
    </ligand>
</feature>
<dbReference type="PROSITE" id="PS00725">
    <property type="entry name" value="GERMIN"/>
    <property type="match status" value="2"/>
</dbReference>
<dbReference type="InterPro" id="IPR019780">
    <property type="entry name" value="Germin_Mn-BS"/>
</dbReference>
<keyword evidence="4" id="KW-0052">Apoplast</keyword>
<dbReference type="FunFam" id="2.60.120.10:FF:000005">
    <property type="entry name" value="Germin-like protein subfamily 1 member 8"/>
    <property type="match status" value="2"/>
</dbReference>
<keyword evidence="9 10" id="KW-0464">Manganese</keyword>
<keyword evidence="7 13" id="KW-0732">Signal</keyword>
<protein>
    <recommendedName>
        <fullName evidence="14">Cupin type-1 domain-containing protein</fullName>
    </recommendedName>
</protein>
<feature type="disulfide bond" evidence="12">
    <location>
        <begin position="38"/>
        <end position="53"/>
    </location>
</feature>
<dbReference type="Gramene" id="ORUFI03G31680.1">
    <property type="protein sequence ID" value="ORUFI03G31680.1"/>
    <property type="gene ID" value="ORUFI03G31680"/>
</dbReference>
<dbReference type="InterPro" id="IPR001929">
    <property type="entry name" value="Germin"/>
</dbReference>
<evidence type="ECO:0000256" key="8">
    <source>
        <dbReference type="ARBA" id="ARBA00023157"/>
    </source>
</evidence>
<keyword evidence="6 10" id="KW-0479">Metal-binding</keyword>
<name>A0A0E0NZW3_ORYRU</name>
<keyword evidence="8 12" id="KW-1015">Disulfide bond</keyword>
<dbReference type="GO" id="GO:0030145">
    <property type="term" value="F:manganese ion binding"/>
    <property type="evidence" value="ECO:0007669"/>
    <property type="project" value="InterPro"/>
</dbReference>
<evidence type="ECO:0000256" key="12">
    <source>
        <dbReference type="PIRSR" id="PIRSR601929-3"/>
    </source>
</evidence>
<evidence type="ECO:0000313" key="16">
    <source>
        <dbReference type="Proteomes" id="UP000008022"/>
    </source>
</evidence>
<dbReference type="STRING" id="4529.A0A0E0NZW3"/>
<feature type="binding site" evidence="10">
    <location>
        <position position="118"/>
    </location>
    <ligand>
        <name>oxalate</name>
        <dbReference type="ChEBI" id="CHEBI:30623"/>
    </ligand>
</feature>
<feature type="signal peptide" evidence="13">
    <location>
        <begin position="1"/>
        <end position="31"/>
    </location>
</feature>
<dbReference type="PRINTS" id="PR00325">
    <property type="entry name" value="GERMIN"/>
</dbReference>
<feature type="binding site" evidence="11">
    <location>
        <position position="123"/>
    </location>
    <ligand>
        <name>Mn(2+)</name>
        <dbReference type="ChEBI" id="CHEBI:29035"/>
    </ligand>
</feature>
<proteinExistence type="inferred from homology"/>
<evidence type="ECO:0000256" key="11">
    <source>
        <dbReference type="PIRSR" id="PIRSR601929-2"/>
    </source>
</evidence>
<dbReference type="SUPFAM" id="SSF51182">
    <property type="entry name" value="RmlC-like cupins"/>
    <property type="match status" value="2"/>
</dbReference>
<evidence type="ECO:0000256" key="4">
    <source>
        <dbReference type="ARBA" id="ARBA00022523"/>
    </source>
</evidence>
<dbReference type="HOGENOM" id="CLU_015790_4_1_1"/>
<evidence type="ECO:0000256" key="9">
    <source>
        <dbReference type="ARBA" id="ARBA00023211"/>
    </source>
</evidence>
<feature type="chain" id="PRO_5002369503" description="Cupin type-1 domain-containing protein" evidence="13">
    <location>
        <begin position="32"/>
        <end position="460"/>
    </location>
</feature>
<comment type="similarity">
    <text evidence="2">Belongs to the germin family.</text>
</comment>
<keyword evidence="5" id="KW-0964">Secreted</keyword>
<dbReference type="InterPro" id="IPR006045">
    <property type="entry name" value="Cupin_1"/>
</dbReference>
<dbReference type="InterPro" id="IPR014710">
    <property type="entry name" value="RmlC-like_jellyroll"/>
</dbReference>
<feature type="binding site" evidence="11">
    <location>
        <position position="116"/>
    </location>
    <ligand>
        <name>Mn(2+)</name>
        <dbReference type="ChEBI" id="CHEBI:29035"/>
    </ligand>
</feature>
<keyword evidence="16" id="KW-1185">Reference proteome</keyword>
<evidence type="ECO:0000256" key="10">
    <source>
        <dbReference type="PIRSR" id="PIRSR601929-1"/>
    </source>
</evidence>
<evidence type="ECO:0000256" key="7">
    <source>
        <dbReference type="ARBA" id="ARBA00022729"/>
    </source>
</evidence>
<dbReference type="Gene3D" id="2.60.120.10">
    <property type="entry name" value="Jelly Rolls"/>
    <property type="match status" value="2"/>
</dbReference>
<dbReference type="Pfam" id="PF00190">
    <property type="entry name" value="Cupin_1"/>
    <property type="match status" value="2"/>
</dbReference>
<dbReference type="SMART" id="SM00835">
    <property type="entry name" value="Cupin_1"/>
    <property type="match status" value="2"/>
</dbReference>
<evidence type="ECO:0000256" key="2">
    <source>
        <dbReference type="ARBA" id="ARBA00007456"/>
    </source>
</evidence>
<evidence type="ECO:0000259" key="14">
    <source>
        <dbReference type="SMART" id="SM00835"/>
    </source>
</evidence>
<dbReference type="Proteomes" id="UP000008022">
    <property type="component" value="Unassembled WGS sequence"/>
</dbReference>
<feature type="binding site" evidence="11">
    <location>
        <position position="118"/>
    </location>
    <ligand>
        <name>Mn(2+)</name>
        <dbReference type="ChEBI" id="CHEBI:29035"/>
    </ligand>
</feature>
<feature type="domain" description="Cupin type-1" evidence="14">
    <location>
        <begin position="291"/>
        <end position="443"/>
    </location>
</feature>
<dbReference type="CDD" id="cd02241">
    <property type="entry name" value="cupin_OxOx"/>
    <property type="match status" value="2"/>
</dbReference>
<evidence type="ECO:0000256" key="1">
    <source>
        <dbReference type="ARBA" id="ARBA00004271"/>
    </source>
</evidence>
<evidence type="ECO:0000256" key="6">
    <source>
        <dbReference type="ARBA" id="ARBA00022723"/>
    </source>
</evidence>
<sequence length="460" mass="48667">MEHSFKTIAAGVVIVVLLLQQAPVLIRATDADPLQDFCVADLDSKVTVNGHACKPASAAGDEFLFSSKIATGGDVNANPNGSNVTELDVAEWPGVNTLGVSMNRVDFAPGGTNPPHIHPRATEVGIVLRGELLVGIIGTLDTGNRYYSKVVRAGETFVIPRGLMHFQFNVGKTEATMVVSFNSQNPGIVFVPLTLFGSNPPIPTPVLVKALRVDAGVVELLKSKFTGGFKTITAGVVFVVLLLQQAPVLIRATDADPLQDFCVADLDSKVTVNGHACKPASAAGDEFLFSSKIATGGDVNANPNGSNVTELDVAEWPGVNTLGVSMNRVDFAPGGTNPPHVHPRATEVGIVLRGELLVGIIGTLDMGNRYYSKVVRAGETFVIPRGLMHFQFNVGKTEATMVVSFNSQNPGIVFVPLTLFGSNPPIPTPVLVKALRVDTGVVELLKSKFTGGCHFITQRN</sequence>
<feature type="binding site" evidence="10">
    <location>
        <position position="113"/>
    </location>
    <ligand>
        <name>oxalate</name>
        <dbReference type="ChEBI" id="CHEBI:30623"/>
    </ligand>
</feature>
<comment type="subunit">
    <text evidence="3">Oligomer (believed to be a pentamer but probably hexamer).</text>
</comment>
<evidence type="ECO:0000256" key="3">
    <source>
        <dbReference type="ARBA" id="ARBA00011268"/>
    </source>
</evidence>
<dbReference type="EnsemblPlants" id="ORUFI03G31680.1">
    <property type="protein sequence ID" value="ORUFI03G31680.1"/>
    <property type="gene ID" value="ORUFI03G31680"/>
</dbReference>
<comment type="subcellular location">
    <subcellularLocation>
        <location evidence="1">Secreted</location>
        <location evidence="1">Extracellular space</location>
        <location evidence="1">Apoplast</location>
    </subcellularLocation>
</comment>